<dbReference type="Gene3D" id="3.40.630.30">
    <property type="match status" value="1"/>
</dbReference>
<dbReference type="InterPro" id="IPR016181">
    <property type="entry name" value="Acyl_CoA_acyltransferase"/>
</dbReference>
<feature type="domain" description="N-acetyltransferase" evidence="1">
    <location>
        <begin position="4"/>
        <end position="181"/>
    </location>
</feature>
<dbReference type="InterPro" id="IPR000182">
    <property type="entry name" value="GNAT_dom"/>
</dbReference>
<dbReference type="SUPFAM" id="SSF55729">
    <property type="entry name" value="Acyl-CoA N-acyltransferases (Nat)"/>
    <property type="match status" value="1"/>
</dbReference>
<name>A0ABS5VPA5_9BACT</name>
<dbReference type="PROSITE" id="PS51186">
    <property type="entry name" value="GNAT"/>
    <property type="match status" value="1"/>
</dbReference>
<accession>A0ABS5VPA5</accession>
<evidence type="ECO:0000259" key="1">
    <source>
        <dbReference type="PROSITE" id="PS51186"/>
    </source>
</evidence>
<evidence type="ECO:0000313" key="2">
    <source>
        <dbReference type="EMBL" id="MBT1703262.1"/>
    </source>
</evidence>
<gene>
    <name evidence="2" type="ORF">KK060_08215</name>
</gene>
<dbReference type="Pfam" id="PF13302">
    <property type="entry name" value="Acetyltransf_3"/>
    <property type="match status" value="1"/>
</dbReference>
<dbReference type="InterPro" id="IPR051531">
    <property type="entry name" value="N-acetyltransferase"/>
</dbReference>
<comment type="caution">
    <text evidence="2">The sequence shown here is derived from an EMBL/GenBank/DDBJ whole genome shotgun (WGS) entry which is preliminary data.</text>
</comment>
<sequence>MDRINLPEKIETERLLLQRLRYEDAEEIFYGYASKPEATTFMSWPTHKSIEDTRTFLKYAIQSWQFGLDYSYSIRLRQANQFIGSFGVINELGKAQFGYIFSPRHWGNGYATEACRTLMNVLKDHKEFYRIGTFVDVDNTASMRVLLKSGLKEEARLKDWFRFINQGNRPKDCALFYLPLE</sequence>
<organism evidence="2 3">
    <name type="scientific">Chryseosolibacter indicus</name>
    <dbReference type="NCBI Taxonomy" id="2782351"/>
    <lineage>
        <taxon>Bacteria</taxon>
        <taxon>Pseudomonadati</taxon>
        <taxon>Bacteroidota</taxon>
        <taxon>Cytophagia</taxon>
        <taxon>Cytophagales</taxon>
        <taxon>Chryseotaleaceae</taxon>
        <taxon>Chryseosolibacter</taxon>
    </lineage>
</organism>
<keyword evidence="3" id="KW-1185">Reference proteome</keyword>
<dbReference type="PANTHER" id="PTHR43792">
    <property type="entry name" value="GNAT FAMILY, PUTATIVE (AFU_ORTHOLOGUE AFUA_3G00765)-RELATED-RELATED"/>
    <property type="match status" value="1"/>
</dbReference>
<evidence type="ECO:0000313" key="3">
    <source>
        <dbReference type="Proteomes" id="UP000772618"/>
    </source>
</evidence>
<dbReference type="RefSeq" id="WP_254153228.1">
    <property type="nucleotide sequence ID" value="NZ_JAHESD010000013.1"/>
</dbReference>
<protein>
    <submittedName>
        <fullName evidence="2">GNAT family N-acetyltransferase</fullName>
    </submittedName>
</protein>
<dbReference type="EMBL" id="JAHESD010000013">
    <property type="protein sequence ID" value="MBT1703262.1"/>
    <property type="molecule type" value="Genomic_DNA"/>
</dbReference>
<dbReference type="Proteomes" id="UP000772618">
    <property type="component" value="Unassembled WGS sequence"/>
</dbReference>
<proteinExistence type="predicted"/>
<dbReference type="PANTHER" id="PTHR43792:SF1">
    <property type="entry name" value="N-ACETYLTRANSFERASE DOMAIN-CONTAINING PROTEIN"/>
    <property type="match status" value="1"/>
</dbReference>
<reference evidence="2 3" key="1">
    <citation type="submission" date="2021-05" db="EMBL/GenBank/DDBJ databases">
        <title>A Polyphasic approach of four new species of the genus Ohtaekwangia: Ohtaekwangia histidinii sp. nov., Ohtaekwangia cretensis sp. nov., Ohtaekwangia indiensis sp. nov., Ohtaekwangia reichenbachii sp. nov. from diverse environment.</title>
        <authorList>
            <person name="Octaviana S."/>
        </authorList>
    </citation>
    <scope>NUCLEOTIDE SEQUENCE [LARGE SCALE GENOMIC DNA]</scope>
    <source>
        <strain evidence="2 3">PWU20</strain>
    </source>
</reference>